<protein>
    <recommendedName>
        <fullName evidence="1">Retrotransposon gag domain-containing protein</fullName>
    </recommendedName>
</protein>
<dbReference type="Pfam" id="PF03732">
    <property type="entry name" value="Retrotrans_gag"/>
    <property type="match status" value="1"/>
</dbReference>
<keyword evidence="3" id="KW-1185">Reference proteome</keyword>
<dbReference type="PANTHER" id="PTHR33223">
    <property type="entry name" value="CCHC-TYPE DOMAIN-CONTAINING PROTEIN"/>
    <property type="match status" value="1"/>
</dbReference>
<organism evidence="2 3">
    <name type="scientific">Eucalyptus globulus</name>
    <name type="common">Tasmanian blue gum</name>
    <dbReference type="NCBI Taxonomy" id="34317"/>
    <lineage>
        <taxon>Eukaryota</taxon>
        <taxon>Viridiplantae</taxon>
        <taxon>Streptophyta</taxon>
        <taxon>Embryophyta</taxon>
        <taxon>Tracheophyta</taxon>
        <taxon>Spermatophyta</taxon>
        <taxon>Magnoliopsida</taxon>
        <taxon>eudicotyledons</taxon>
        <taxon>Gunneridae</taxon>
        <taxon>Pentapetalae</taxon>
        <taxon>rosids</taxon>
        <taxon>malvids</taxon>
        <taxon>Myrtales</taxon>
        <taxon>Myrtaceae</taxon>
        <taxon>Myrtoideae</taxon>
        <taxon>Eucalypteae</taxon>
        <taxon>Eucalyptus</taxon>
    </lineage>
</organism>
<feature type="domain" description="Retrotransposon gag" evidence="1">
    <location>
        <begin position="162"/>
        <end position="251"/>
    </location>
</feature>
<dbReference type="Proteomes" id="UP001634007">
    <property type="component" value="Unassembled WGS sequence"/>
</dbReference>
<comment type="caution">
    <text evidence="2">The sequence shown here is derived from an EMBL/GenBank/DDBJ whole genome shotgun (WGS) entry which is preliminary data.</text>
</comment>
<name>A0ABD3LG46_EUCGL</name>
<gene>
    <name evidence="2" type="ORF">ACJRO7_016105</name>
</gene>
<dbReference type="PANTHER" id="PTHR33223:SF8">
    <property type="entry name" value="OS04G0172440 PROTEIN"/>
    <property type="match status" value="1"/>
</dbReference>
<dbReference type="EMBL" id="JBJKBG010000003">
    <property type="protein sequence ID" value="KAL3747270.1"/>
    <property type="molecule type" value="Genomic_DNA"/>
</dbReference>
<evidence type="ECO:0000313" key="3">
    <source>
        <dbReference type="Proteomes" id="UP001634007"/>
    </source>
</evidence>
<evidence type="ECO:0000259" key="1">
    <source>
        <dbReference type="Pfam" id="PF03732"/>
    </source>
</evidence>
<proteinExistence type="predicted"/>
<evidence type="ECO:0000313" key="2">
    <source>
        <dbReference type="EMBL" id="KAL3747270.1"/>
    </source>
</evidence>
<dbReference type="InterPro" id="IPR005162">
    <property type="entry name" value="Retrotrans_gag_dom"/>
</dbReference>
<dbReference type="AlphaFoldDB" id="A0ABD3LG46"/>
<accession>A0ABD3LG46</accession>
<reference evidence="2 3" key="1">
    <citation type="submission" date="2024-11" db="EMBL/GenBank/DDBJ databases">
        <title>Chromosome-level genome assembly of Eucalyptus globulus Labill. provides insights into its genome evolution.</title>
        <authorList>
            <person name="Li X."/>
        </authorList>
    </citation>
    <scope>NUCLEOTIDE SEQUENCE [LARGE SCALE GENOMIC DNA]</scope>
    <source>
        <strain evidence="2">CL2024</strain>
        <tissue evidence="2">Fresh tender leaves</tissue>
    </source>
</reference>
<sequence>MAEQTEMRDRVSTVETQLQQVLASLQLVTDQLQFLQANPTAAPTLPKVVIPRQANKVQTIDDEMPELEDDPVIVGKAKLDGVPKTDQDERVAKLEEKMRQLQESQRSLPFDLSVYEKVKMPSKFKMPEFEKYDGTSCPKSHLQMYHVRMAQHVKNEPLMIQSFHASLTGPALNWYVMKNVNLLDTWNEVADAFLKQYKLNMDITPSREDLERMEKKRSESFKEYAVRWRNLAAQITPEPTNKELMKLFVKTLPSEFRNRMASTYVKSFNQLIPVGEQIEMGIREGWFTESSSKRFTAKKEKEMAVDVNVAYSQENVKRASAIQMNPRQPQTTGRQSFAQANNRRQFSPLPGSPSQVPTILRKKGLLTNEPKRPNRESIRGYDPAKKCDYHNGELGHSTDECFTLKHKIQNLLDTKAFSFQIARPNVQKNPLPEHEGTMNAILEPEVRRIKNSKVNVADASRDW</sequence>